<dbReference type="PANTHER" id="PTHR36057:SF1">
    <property type="entry name" value="LIPOPROTEIN LIPID ATTACHMENT SITE-LIKE PROTEIN, PUTATIVE (DUF1223)-RELATED"/>
    <property type="match status" value="1"/>
</dbReference>
<protein>
    <submittedName>
        <fullName evidence="2">DUF1223 domain-containing protein</fullName>
    </submittedName>
</protein>
<accession>A0A366LEQ2</accession>
<dbReference type="InterPro" id="IPR036249">
    <property type="entry name" value="Thioredoxin-like_sf"/>
</dbReference>
<evidence type="ECO:0000313" key="2">
    <source>
        <dbReference type="EMBL" id="RBQ11754.1"/>
    </source>
</evidence>
<dbReference type="RefSeq" id="WP_113946834.1">
    <property type="nucleotide sequence ID" value="NZ_QNQU01000001.1"/>
</dbReference>
<keyword evidence="3" id="KW-1185">Reference proteome</keyword>
<evidence type="ECO:0000256" key="1">
    <source>
        <dbReference type="SAM" id="SignalP"/>
    </source>
</evidence>
<proteinExistence type="predicted"/>
<name>A0A366LEQ2_9SPHI</name>
<dbReference type="Proteomes" id="UP000252081">
    <property type="component" value="Unassembled WGS sequence"/>
</dbReference>
<organism evidence="2 3">
    <name type="scientific">Pedobacter miscanthi</name>
    <dbReference type="NCBI Taxonomy" id="2259170"/>
    <lineage>
        <taxon>Bacteria</taxon>
        <taxon>Pseudomonadati</taxon>
        <taxon>Bacteroidota</taxon>
        <taxon>Sphingobacteriia</taxon>
        <taxon>Sphingobacteriales</taxon>
        <taxon>Sphingobacteriaceae</taxon>
        <taxon>Pedobacter</taxon>
    </lineage>
</organism>
<dbReference type="EMBL" id="QNQU01000001">
    <property type="protein sequence ID" value="RBQ11754.1"/>
    <property type="molecule type" value="Genomic_DNA"/>
</dbReference>
<feature type="signal peptide" evidence="1">
    <location>
        <begin position="1"/>
        <end position="22"/>
    </location>
</feature>
<dbReference type="SUPFAM" id="SSF52833">
    <property type="entry name" value="Thioredoxin-like"/>
    <property type="match status" value="1"/>
</dbReference>
<feature type="chain" id="PRO_5016693966" evidence="1">
    <location>
        <begin position="23"/>
        <end position="260"/>
    </location>
</feature>
<dbReference type="PANTHER" id="PTHR36057">
    <property type="match status" value="1"/>
</dbReference>
<keyword evidence="1" id="KW-0732">Signal</keyword>
<reference evidence="2 3" key="1">
    <citation type="submission" date="2018-07" db="EMBL/GenBank/DDBJ databases">
        <title>A draft genome of a endophytic bacteria, a new species of Pedobacter.</title>
        <authorList>
            <person name="Zhang Z.D."/>
            <person name="Chen Z.J."/>
        </authorList>
    </citation>
    <scope>NUCLEOTIDE SEQUENCE [LARGE SCALE GENOMIC DNA]</scope>
    <source>
        <strain evidence="2 3">RS10</strain>
    </source>
</reference>
<dbReference type="Pfam" id="PF06764">
    <property type="entry name" value="DUF1223"/>
    <property type="match status" value="1"/>
</dbReference>
<dbReference type="Gene3D" id="3.40.30.10">
    <property type="entry name" value="Glutaredoxin"/>
    <property type="match status" value="1"/>
</dbReference>
<evidence type="ECO:0000313" key="3">
    <source>
        <dbReference type="Proteomes" id="UP000252081"/>
    </source>
</evidence>
<dbReference type="AlphaFoldDB" id="A0A366LEQ2"/>
<comment type="caution">
    <text evidence="2">The sequence shown here is derived from an EMBL/GenBank/DDBJ whole genome shotgun (WGS) entry which is preliminary data.</text>
</comment>
<sequence length="260" mass="28604">MKTLKKIAIACALLVSIIGISAFICQEPDKKNTATGVAEGKSFAVLELFTSEGCNSCPPAEQLLEKLGKESAGKPIYVLNYHVDYFDHLGWKDAFGSRENTRRQQEYSTWLNSQVYTPQLVVNGTAEFIGSDEKAVRSAIASQLSIKHQGILSVSVHKTGKQIKVDYLSGNTGDQDDLILGLIQKNGSSNVLRGENAGLRFSHIQIVRNLQSVSLKQSSSGSREFYIPLENNMEKWEVIGIIQNRKTGRITAVDTAQVNQ</sequence>
<dbReference type="OrthoDB" id="9808254at2"/>
<dbReference type="InterPro" id="IPR010634">
    <property type="entry name" value="DUF1223"/>
</dbReference>
<gene>
    <name evidence="2" type="ORF">DRW42_00295</name>
</gene>